<dbReference type="EC" id="2.7.11.1" evidence="1"/>
<dbReference type="InterPro" id="IPR011993">
    <property type="entry name" value="PH-like_dom_sf"/>
</dbReference>
<dbReference type="GO" id="GO:0004674">
    <property type="term" value="F:protein serine/threonine kinase activity"/>
    <property type="evidence" value="ECO:0007669"/>
    <property type="project" value="UniProtKB-KW"/>
</dbReference>
<feature type="region of interest" description="Disordered" evidence="10">
    <location>
        <begin position="94"/>
        <end position="121"/>
    </location>
</feature>
<evidence type="ECO:0000256" key="9">
    <source>
        <dbReference type="PROSITE-ProRule" id="PRU10141"/>
    </source>
</evidence>
<dbReference type="Gene3D" id="3.30.200.20">
    <property type="entry name" value="Phosphorylase Kinase, domain 1"/>
    <property type="match status" value="1"/>
</dbReference>
<dbReference type="GO" id="GO:0035556">
    <property type="term" value="P:intracellular signal transduction"/>
    <property type="evidence" value="ECO:0007669"/>
    <property type="project" value="TreeGrafter"/>
</dbReference>
<dbReference type="Pfam" id="PF00169">
    <property type="entry name" value="PH"/>
    <property type="match status" value="1"/>
</dbReference>
<evidence type="ECO:0000313" key="13">
    <source>
        <dbReference type="EMBL" id="KAF7640290.1"/>
    </source>
</evidence>
<keyword evidence="3" id="KW-0808">Transferase</keyword>
<feature type="region of interest" description="Disordered" evidence="10">
    <location>
        <begin position="1"/>
        <end position="55"/>
    </location>
</feature>
<reference evidence="13" key="1">
    <citation type="journal article" date="2020" name="Ecol. Evol.">
        <title>Genome structure and content of the rice root-knot nematode (Meloidogyne graminicola).</title>
        <authorList>
            <person name="Phan N.T."/>
            <person name="Danchin E.G.J."/>
            <person name="Klopp C."/>
            <person name="Perfus-Barbeoch L."/>
            <person name="Kozlowski D.K."/>
            <person name="Koutsovoulos G.D."/>
            <person name="Lopez-Roques C."/>
            <person name="Bouchez O."/>
            <person name="Zahm M."/>
            <person name="Besnard G."/>
            <person name="Bellafiore S."/>
        </authorList>
    </citation>
    <scope>NUCLEOTIDE SEQUENCE</scope>
    <source>
        <strain evidence="13">VN-18</strain>
    </source>
</reference>
<evidence type="ECO:0000256" key="3">
    <source>
        <dbReference type="ARBA" id="ARBA00022679"/>
    </source>
</evidence>
<dbReference type="PROSITE" id="PS50003">
    <property type="entry name" value="PH_DOMAIN"/>
    <property type="match status" value="1"/>
</dbReference>
<feature type="binding site" evidence="9">
    <location>
        <position position="418"/>
    </location>
    <ligand>
        <name>ATP</name>
        <dbReference type="ChEBI" id="CHEBI:30616"/>
    </ligand>
</feature>
<evidence type="ECO:0000259" key="11">
    <source>
        <dbReference type="PROSITE" id="PS50003"/>
    </source>
</evidence>
<keyword evidence="4 9" id="KW-0547">Nucleotide-binding</keyword>
<evidence type="ECO:0000313" key="14">
    <source>
        <dbReference type="Proteomes" id="UP000605970"/>
    </source>
</evidence>
<dbReference type="InterPro" id="IPR000719">
    <property type="entry name" value="Prot_kinase_dom"/>
</dbReference>
<dbReference type="InterPro" id="IPR001849">
    <property type="entry name" value="PH_domain"/>
</dbReference>
<dbReference type="OrthoDB" id="63267at2759"/>
<comment type="caution">
    <text evidence="13">The sequence shown here is derived from an EMBL/GenBank/DDBJ whole genome shotgun (WGS) entry which is preliminary data.</text>
</comment>
<evidence type="ECO:0000256" key="7">
    <source>
        <dbReference type="ARBA" id="ARBA00047899"/>
    </source>
</evidence>
<evidence type="ECO:0000256" key="6">
    <source>
        <dbReference type="ARBA" id="ARBA00022840"/>
    </source>
</evidence>
<gene>
    <name evidence="13" type="ORF">Mgra_00000118</name>
</gene>
<feature type="domain" description="Protein kinase" evidence="12">
    <location>
        <begin position="389"/>
        <end position="436"/>
    </location>
</feature>
<protein>
    <recommendedName>
        <fullName evidence="1">non-specific serine/threonine protein kinase</fullName>
        <ecNumber evidence="1">2.7.11.1</ecNumber>
    </recommendedName>
</protein>
<dbReference type="InterPro" id="IPR011009">
    <property type="entry name" value="Kinase-like_dom_sf"/>
</dbReference>
<dbReference type="AlphaFoldDB" id="A0A8T0A428"/>
<keyword evidence="5" id="KW-0418">Kinase</keyword>
<dbReference type="SMART" id="SM00233">
    <property type="entry name" value="PH"/>
    <property type="match status" value="1"/>
</dbReference>
<dbReference type="InterPro" id="IPR017441">
    <property type="entry name" value="Protein_kinase_ATP_BS"/>
</dbReference>
<keyword evidence="2" id="KW-0723">Serine/threonine-protein kinase</keyword>
<dbReference type="PROSITE" id="PS00107">
    <property type="entry name" value="PROTEIN_KINASE_ATP"/>
    <property type="match status" value="1"/>
</dbReference>
<feature type="compositionally biased region" description="Polar residues" evidence="10">
    <location>
        <begin position="19"/>
        <end position="40"/>
    </location>
</feature>
<dbReference type="PANTHER" id="PTHR24356">
    <property type="entry name" value="SERINE/THREONINE-PROTEIN KINASE"/>
    <property type="match status" value="1"/>
</dbReference>
<dbReference type="Gene3D" id="2.30.29.30">
    <property type="entry name" value="Pleckstrin-homology domain (PH domain)/Phosphotyrosine-binding domain (PTB)"/>
    <property type="match status" value="1"/>
</dbReference>
<proteinExistence type="predicted"/>
<comment type="catalytic activity">
    <reaction evidence="8">
        <text>L-seryl-[protein] + ATP = O-phospho-L-seryl-[protein] + ADP + H(+)</text>
        <dbReference type="Rhea" id="RHEA:17989"/>
        <dbReference type="Rhea" id="RHEA-COMP:9863"/>
        <dbReference type="Rhea" id="RHEA-COMP:11604"/>
        <dbReference type="ChEBI" id="CHEBI:15378"/>
        <dbReference type="ChEBI" id="CHEBI:29999"/>
        <dbReference type="ChEBI" id="CHEBI:30616"/>
        <dbReference type="ChEBI" id="CHEBI:83421"/>
        <dbReference type="ChEBI" id="CHEBI:456216"/>
        <dbReference type="EC" id="2.7.11.1"/>
    </reaction>
</comment>
<dbReference type="FunFam" id="2.30.29.30:FF:000404">
    <property type="entry name" value="Non-specific serine/threonine protein kinase"/>
    <property type="match status" value="1"/>
</dbReference>
<evidence type="ECO:0000256" key="1">
    <source>
        <dbReference type="ARBA" id="ARBA00012513"/>
    </source>
</evidence>
<dbReference type="CDD" id="cd01241">
    <property type="entry name" value="PH_PKB"/>
    <property type="match status" value="1"/>
</dbReference>
<accession>A0A8T0A428</accession>
<dbReference type="PANTHER" id="PTHR24356:SF407">
    <property type="entry name" value="RAC SERINE_THREONINE-PROTEIN KINASE"/>
    <property type="match status" value="1"/>
</dbReference>
<evidence type="ECO:0000256" key="8">
    <source>
        <dbReference type="ARBA" id="ARBA00048679"/>
    </source>
</evidence>
<dbReference type="Proteomes" id="UP000605970">
    <property type="component" value="Unassembled WGS sequence"/>
</dbReference>
<keyword evidence="6 9" id="KW-0067">ATP-binding</keyword>
<evidence type="ECO:0000256" key="2">
    <source>
        <dbReference type="ARBA" id="ARBA00022527"/>
    </source>
</evidence>
<name>A0A8T0A428_9BILA</name>
<dbReference type="SUPFAM" id="SSF50729">
    <property type="entry name" value="PH domain-like"/>
    <property type="match status" value="1"/>
</dbReference>
<dbReference type="InterPro" id="IPR039026">
    <property type="entry name" value="PH_PKB"/>
</dbReference>
<keyword evidence="14" id="KW-1185">Reference proteome</keyword>
<dbReference type="SUPFAM" id="SSF56112">
    <property type="entry name" value="Protein kinase-like (PK-like)"/>
    <property type="match status" value="1"/>
</dbReference>
<feature type="domain" description="PH" evidence="11">
    <location>
        <begin position="130"/>
        <end position="231"/>
    </location>
</feature>
<dbReference type="EMBL" id="JABEBT010000001">
    <property type="protein sequence ID" value="KAF7640290.1"/>
    <property type="molecule type" value="Genomic_DNA"/>
</dbReference>
<dbReference type="InterPro" id="IPR050236">
    <property type="entry name" value="Ser_Thr_kinase_AGC"/>
</dbReference>
<dbReference type="PROSITE" id="PS50011">
    <property type="entry name" value="PROTEIN_KINASE_DOM"/>
    <property type="match status" value="1"/>
</dbReference>
<dbReference type="GO" id="GO:0005524">
    <property type="term" value="F:ATP binding"/>
    <property type="evidence" value="ECO:0007669"/>
    <property type="project" value="UniProtKB-UniRule"/>
</dbReference>
<organism evidence="13 14">
    <name type="scientific">Meloidogyne graminicola</name>
    <dbReference type="NCBI Taxonomy" id="189291"/>
    <lineage>
        <taxon>Eukaryota</taxon>
        <taxon>Metazoa</taxon>
        <taxon>Ecdysozoa</taxon>
        <taxon>Nematoda</taxon>
        <taxon>Chromadorea</taxon>
        <taxon>Rhabditida</taxon>
        <taxon>Tylenchina</taxon>
        <taxon>Tylenchomorpha</taxon>
        <taxon>Tylenchoidea</taxon>
        <taxon>Meloidogynidae</taxon>
        <taxon>Meloidogyninae</taxon>
        <taxon>Meloidogyne</taxon>
    </lineage>
</organism>
<evidence type="ECO:0000259" key="12">
    <source>
        <dbReference type="PROSITE" id="PS50011"/>
    </source>
</evidence>
<evidence type="ECO:0000256" key="10">
    <source>
        <dbReference type="SAM" id="MobiDB-lite"/>
    </source>
</evidence>
<evidence type="ECO:0000256" key="4">
    <source>
        <dbReference type="ARBA" id="ARBA00022741"/>
    </source>
</evidence>
<evidence type="ECO:0000256" key="5">
    <source>
        <dbReference type="ARBA" id="ARBA00022777"/>
    </source>
</evidence>
<sequence>MNTDSGNSGEFFDPAPAMVSNSPSAQFSSQQPKVSVTAQQEAIPGQGQRTRKASSTSNFLASLASSIYGSSTPSGGTGSCHTQSFSIQGDAIDSTQQRNSPLPSLSSIGSDATLNRKMSTASQKVRTKEDVIYEGWLLKRGEHIKNWRQRYFVLFKDGSLLGYKSKPIDSYSDPLNDFTVKDVQLMKLDRPKPNTILVRGLQWTTVIERMFCAETPAQRDCWINAIKSVAENLKREELLHGGVQDQEMMDVSQLPQAMDPTQYPWTYQPTQPTQTLFDPHHQQLENGYMTGLSGFGGIPSQFHTTVAAAGAAQQKQLLHEAMIKAAAAANAAAMATNSGGNVGAEAVAAAEKAASELKKSEGLKTRSRIVNCLNIYLNIFIILQTLDDFEFLKVLGKGTFGKVILCREKRTSRLYAIKILKKEVIIQKDEVFFFKF</sequence>
<dbReference type="GO" id="GO:0032869">
    <property type="term" value="P:cellular response to insulin stimulus"/>
    <property type="evidence" value="ECO:0007669"/>
    <property type="project" value="UniProtKB-ARBA"/>
</dbReference>
<comment type="catalytic activity">
    <reaction evidence="7">
        <text>L-threonyl-[protein] + ATP = O-phospho-L-threonyl-[protein] + ADP + H(+)</text>
        <dbReference type="Rhea" id="RHEA:46608"/>
        <dbReference type="Rhea" id="RHEA-COMP:11060"/>
        <dbReference type="Rhea" id="RHEA-COMP:11605"/>
        <dbReference type="ChEBI" id="CHEBI:15378"/>
        <dbReference type="ChEBI" id="CHEBI:30013"/>
        <dbReference type="ChEBI" id="CHEBI:30616"/>
        <dbReference type="ChEBI" id="CHEBI:61977"/>
        <dbReference type="ChEBI" id="CHEBI:456216"/>
        <dbReference type="EC" id="2.7.11.1"/>
    </reaction>
</comment>